<dbReference type="InterPro" id="IPR018967">
    <property type="entry name" value="FeS-contain_CDGSH-typ"/>
</dbReference>
<evidence type="ECO:0000256" key="2">
    <source>
        <dbReference type="ARBA" id="ARBA00022723"/>
    </source>
</evidence>
<evidence type="ECO:0000256" key="4">
    <source>
        <dbReference type="ARBA" id="ARBA00023014"/>
    </source>
</evidence>
<keyword evidence="4" id="KW-0411">Iron-sulfur</keyword>
<dbReference type="GO" id="GO:0005737">
    <property type="term" value="C:cytoplasm"/>
    <property type="evidence" value="ECO:0007669"/>
    <property type="project" value="UniProtKB-ARBA"/>
</dbReference>
<keyword evidence="7" id="KW-1185">Reference proteome</keyword>
<protein>
    <submittedName>
        <fullName evidence="6">Iron sulfur-containing domain, CDGSH-type</fullName>
    </submittedName>
</protein>
<reference evidence="6" key="2">
    <citation type="journal article" date="2011" name="Stand. Genomic Sci.">
        <title>Complete genome sequence of Paludibacter propionicigenes type strain (WB4).</title>
        <authorList>
            <person name="Gronow S."/>
            <person name="Munk C."/>
            <person name="Lapidus A."/>
            <person name="Nolan M."/>
            <person name="Lucas S."/>
            <person name="Hammon N."/>
            <person name="Deshpande S."/>
            <person name="Cheng J.F."/>
            <person name="Tapia R."/>
            <person name="Han C."/>
            <person name="Goodwin L."/>
            <person name="Pitluck S."/>
            <person name="Liolios K."/>
            <person name="Ivanova N."/>
            <person name="Mavromatis K."/>
            <person name="Mikhailova N."/>
            <person name="Pati A."/>
            <person name="Chen A."/>
            <person name="Palaniappan K."/>
            <person name="Land M."/>
            <person name="Hauser L."/>
            <person name="Chang Y.J."/>
            <person name="Jeffries C.D."/>
            <person name="Brambilla E."/>
            <person name="Rohde M."/>
            <person name="Goker M."/>
            <person name="Detter J.C."/>
            <person name="Woyke T."/>
            <person name="Bristow J."/>
            <person name="Eisen J.A."/>
            <person name="Markowitz V."/>
            <person name="Hugenholtz P."/>
            <person name="Kyrpides N.C."/>
            <person name="Klenk H.P."/>
        </authorList>
    </citation>
    <scope>NUCLEOTIDE SEQUENCE [LARGE SCALE GENOMIC DNA]</scope>
    <source>
        <strain evidence="6">WB4</strain>
    </source>
</reference>
<dbReference type="Gene3D" id="3.40.5.90">
    <property type="entry name" value="CDGSH iron-sulfur domain, mitoNEET-type"/>
    <property type="match status" value="1"/>
</dbReference>
<dbReference type="OrthoDB" id="9795032at2"/>
<dbReference type="GO" id="GO:0051537">
    <property type="term" value="F:2 iron, 2 sulfur cluster binding"/>
    <property type="evidence" value="ECO:0007669"/>
    <property type="project" value="UniProtKB-KW"/>
</dbReference>
<dbReference type="InterPro" id="IPR042216">
    <property type="entry name" value="MitoNEET_CISD"/>
</dbReference>
<dbReference type="Pfam" id="PF09360">
    <property type="entry name" value="zf-CDGSH"/>
    <property type="match status" value="1"/>
</dbReference>
<dbReference type="STRING" id="694427.Palpr_0936"/>
<reference key="1">
    <citation type="submission" date="2010-11" db="EMBL/GenBank/DDBJ databases">
        <title>The complete genome of Paludibacter propionicigenes DSM 17365.</title>
        <authorList>
            <consortium name="US DOE Joint Genome Institute (JGI-PGF)"/>
            <person name="Lucas S."/>
            <person name="Copeland A."/>
            <person name="Lapidus A."/>
            <person name="Bruce D."/>
            <person name="Goodwin L."/>
            <person name="Pitluck S."/>
            <person name="Kyrpides N."/>
            <person name="Mavromatis K."/>
            <person name="Ivanova N."/>
            <person name="Munk A.C."/>
            <person name="Brettin T."/>
            <person name="Detter J.C."/>
            <person name="Han C."/>
            <person name="Tapia R."/>
            <person name="Land M."/>
            <person name="Hauser L."/>
            <person name="Markowitz V."/>
            <person name="Cheng J.-F."/>
            <person name="Hugenholtz P."/>
            <person name="Woyke T."/>
            <person name="Wu D."/>
            <person name="Gronow S."/>
            <person name="Wellnitz S."/>
            <person name="Brambilla E."/>
            <person name="Klenk H.-P."/>
            <person name="Eisen J.A."/>
        </authorList>
    </citation>
    <scope>NUCLEOTIDE SEQUENCE</scope>
    <source>
        <strain>WB4</strain>
    </source>
</reference>
<gene>
    <name evidence="6" type="ordered locus">Palpr_0936</name>
</gene>
<dbReference type="AlphaFoldDB" id="E4T2Z2"/>
<dbReference type="RefSeq" id="WP_013444455.1">
    <property type="nucleotide sequence ID" value="NC_014734.1"/>
</dbReference>
<dbReference type="Proteomes" id="UP000008718">
    <property type="component" value="Chromosome"/>
</dbReference>
<dbReference type="KEGG" id="ppn:Palpr_0936"/>
<accession>E4T2Z2</accession>
<keyword evidence="1" id="KW-0001">2Fe-2S</keyword>
<evidence type="ECO:0000256" key="3">
    <source>
        <dbReference type="ARBA" id="ARBA00023004"/>
    </source>
</evidence>
<dbReference type="GO" id="GO:0046872">
    <property type="term" value="F:metal ion binding"/>
    <property type="evidence" value="ECO:0007669"/>
    <property type="project" value="UniProtKB-KW"/>
</dbReference>
<keyword evidence="2" id="KW-0479">Metal-binding</keyword>
<evidence type="ECO:0000313" key="7">
    <source>
        <dbReference type="Proteomes" id="UP000008718"/>
    </source>
</evidence>
<sequence>MENANQILVKTTKNGPYVIKGNFTLDLPTGETKECNGSTFLCQCGNSQNKPFCDESHKKSVIDAANTWF</sequence>
<evidence type="ECO:0000313" key="6">
    <source>
        <dbReference type="EMBL" id="ADQ79086.1"/>
    </source>
</evidence>
<dbReference type="eggNOG" id="COG3369">
    <property type="taxonomic scope" value="Bacteria"/>
</dbReference>
<dbReference type="SMART" id="SM00704">
    <property type="entry name" value="ZnF_CDGSH"/>
    <property type="match status" value="1"/>
</dbReference>
<organism evidence="6 7">
    <name type="scientific">Paludibacter propionicigenes (strain DSM 17365 / JCM 13257 / WB4)</name>
    <dbReference type="NCBI Taxonomy" id="694427"/>
    <lineage>
        <taxon>Bacteria</taxon>
        <taxon>Pseudomonadati</taxon>
        <taxon>Bacteroidota</taxon>
        <taxon>Bacteroidia</taxon>
        <taxon>Bacteroidales</taxon>
        <taxon>Paludibacteraceae</taxon>
        <taxon>Paludibacter</taxon>
    </lineage>
</organism>
<evidence type="ECO:0000259" key="5">
    <source>
        <dbReference type="SMART" id="SM00704"/>
    </source>
</evidence>
<feature type="domain" description="Iron-binding zinc finger CDGSH type" evidence="5">
    <location>
        <begin position="26"/>
        <end position="63"/>
    </location>
</feature>
<dbReference type="EMBL" id="CP002345">
    <property type="protein sequence ID" value="ADQ79086.1"/>
    <property type="molecule type" value="Genomic_DNA"/>
</dbReference>
<proteinExistence type="predicted"/>
<dbReference type="HOGENOM" id="CLU_173940_2_2_10"/>
<name>E4T2Z2_PALPW</name>
<evidence type="ECO:0000256" key="1">
    <source>
        <dbReference type="ARBA" id="ARBA00022714"/>
    </source>
</evidence>
<keyword evidence="3" id="KW-0408">Iron</keyword>